<sequence length="246" mass="28272">MNKSSASTNPSFSSSSKKLKSPPIIQHEVDQELENALFIACKEGDVEKCEHILRQIQLQQQQQRITTESVDELIGYAFARAASCNQVELMRLLLVKGSESLRYGICRSLKYFSPIHQNLRCVYALRYAGYAAMMCIEHNTVSAMRFLITHELLDEVEVVRCFHYAKRKAVNFDAPDPGAYRPMLMLLLTHFPFLLRREHCDHEKQQDERDAGFMKALEASLLYEYQTRPLGGDIRPETGPQLQKDQ</sequence>
<protein>
    <submittedName>
        <fullName evidence="2">Uncharacterized protein</fullName>
    </submittedName>
</protein>
<dbReference type="VEuPathDB" id="FungiDB:PYU1_G005704"/>
<feature type="compositionally biased region" description="Low complexity" evidence="1">
    <location>
        <begin position="1"/>
        <end position="16"/>
    </location>
</feature>
<proteinExistence type="predicted"/>
<dbReference type="InParanoid" id="K3WL73"/>
<organism evidence="2 3">
    <name type="scientific">Globisporangium ultimum (strain ATCC 200006 / CBS 805.95 / DAOM BR144)</name>
    <name type="common">Pythium ultimum</name>
    <dbReference type="NCBI Taxonomy" id="431595"/>
    <lineage>
        <taxon>Eukaryota</taxon>
        <taxon>Sar</taxon>
        <taxon>Stramenopiles</taxon>
        <taxon>Oomycota</taxon>
        <taxon>Peronosporomycetes</taxon>
        <taxon>Pythiales</taxon>
        <taxon>Pythiaceae</taxon>
        <taxon>Globisporangium</taxon>
    </lineage>
</organism>
<evidence type="ECO:0000313" key="3">
    <source>
        <dbReference type="Proteomes" id="UP000019132"/>
    </source>
</evidence>
<dbReference type="Gene3D" id="1.25.40.20">
    <property type="entry name" value="Ankyrin repeat-containing domain"/>
    <property type="match status" value="1"/>
</dbReference>
<dbReference type="EMBL" id="GL376573">
    <property type="status" value="NOT_ANNOTATED_CDS"/>
    <property type="molecule type" value="Genomic_DNA"/>
</dbReference>
<dbReference type="Proteomes" id="UP000019132">
    <property type="component" value="Unassembled WGS sequence"/>
</dbReference>
<reference evidence="2" key="3">
    <citation type="submission" date="2015-02" db="UniProtKB">
        <authorList>
            <consortium name="EnsemblProtists"/>
        </authorList>
    </citation>
    <scope>IDENTIFICATION</scope>
    <source>
        <strain evidence="2">DAOM BR144</strain>
    </source>
</reference>
<reference evidence="3" key="2">
    <citation type="submission" date="2010-04" db="EMBL/GenBank/DDBJ databases">
        <authorList>
            <person name="Buell R."/>
            <person name="Hamilton J."/>
            <person name="Hostetler J."/>
        </authorList>
    </citation>
    <scope>NUCLEOTIDE SEQUENCE [LARGE SCALE GENOMIC DNA]</scope>
    <source>
        <strain evidence="3">DAOM:BR144</strain>
    </source>
</reference>
<dbReference type="eggNOG" id="ENOG502RGBW">
    <property type="taxonomic scope" value="Eukaryota"/>
</dbReference>
<dbReference type="HOGENOM" id="CLU_106508_0_0_1"/>
<dbReference type="EnsemblProtists" id="PYU1_T005715">
    <property type="protein sequence ID" value="PYU1_T005715"/>
    <property type="gene ID" value="PYU1_G005704"/>
</dbReference>
<keyword evidence="3" id="KW-1185">Reference proteome</keyword>
<evidence type="ECO:0000313" key="2">
    <source>
        <dbReference type="EnsemblProtists" id="PYU1_T005715"/>
    </source>
</evidence>
<dbReference type="InterPro" id="IPR036770">
    <property type="entry name" value="Ankyrin_rpt-contain_sf"/>
</dbReference>
<accession>K3WL73</accession>
<name>K3WL73_GLOUD</name>
<feature type="region of interest" description="Disordered" evidence="1">
    <location>
        <begin position="1"/>
        <end position="22"/>
    </location>
</feature>
<dbReference type="AlphaFoldDB" id="K3WL73"/>
<reference evidence="3" key="1">
    <citation type="journal article" date="2010" name="Genome Biol.">
        <title>Genome sequence of the necrotrophic plant pathogen Pythium ultimum reveals original pathogenicity mechanisms and effector repertoire.</title>
        <authorList>
            <person name="Levesque C.A."/>
            <person name="Brouwer H."/>
            <person name="Cano L."/>
            <person name="Hamilton J.P."/>
            <person name="Holt C."/>
            <person name="Huitema E."/>
            <person name="Raffaele S."/>
            <person name="Robideau G.P."/>
            <person name="Thines M."/>
            <person name="Win J."/>
            <person name="Zerillo M.M."/>
            <person name="Beakes G.W."/>
            <person name="Boore J.L."/>
            <person name="Busam D."/>
            <person name="Dumas B."/>
            <person name="Ferriera S."/>
            <person name="Fuerstenberg S.I."/>
            <person name="Gachon C.M."/>
            <person name="Gaulin E."/>
            <person name="Govers F."/>
            <person name="Grenville-Briggs L."/>
            <person name="Horner N."/>
            <person name="Hostetler J."/>
            <person name="Jiang R.H."/>
            <person name="Johnson J."/>
            <person name="Krajaejun T."/>
            <person name="Lin H."/>
            <person name="Meijer H.J."/>
            <person name="Moore B."/>
            <person name="Morris P."/>
            <person name="Phuntmart V."/>
            <person name="Puiu D."/>
            <person name="Shetty J."/>
            <person name="Stajich J.E."/>
            <person name="Tripathy S."/>
            <person name="Wawra S."/>
            <person name="van West P."/>
            <person name="Whitty B.R."/>
            <person name="Coutinho P.M."/>
            <person name="Henrissat B."/>
            <person name="Martin F."/>
            <person name="Thomas P.D."/>
            <person name="Tyler B.M."/>
            <person name="De Vries R.P."/>
            <person name="Kamoun S."/>
            <person name="Yandell M."/>
            <person name="Tisserat N."/>
            <person name="Buell C.R."/>
        </authorList>
    </citation>
    <scope>NUCLEOTIDE SEQUENCE</scope>
    <source>
        <strain evidence="3">DAOM:BR144</strain>
    </source>
</reference>
<evidence type="ECO:0000256" key="1">
    <source>
        <dbReference type="SAM" id="MobiDB-lite"/>
    </source>
</evidence>